<dbReference type="Gene3D" id="3.90.226.10">
    <property type="entry name" value="2-enoyl-CoA Hydratase, Chain A, domain 1"/>
    <property type="match status" value="1"/>
</dbReference>
<dbReference type="Proteomes" id="UP000831120">
    <property type="component" value="Chromosome"/>
</dbReference>
<evidence type="ECO:0000256" key="1">
    <source>
        <dbReference type="ARBA" id="ARBA00023002"/>
    </source>
</evidence>
<dbReference type="InterPro" id="IPR006108">
    <property type="entry name" value="3HC_DH_C"/>
</dbReference>
<keyword evidence="2" id="KW-0520">NAD</keyword>
<dbReference type="InterPro" id="IPR006176">
    <property type="entry name" value="3-OHacyl-CoA_DH_NAD-bd"/>
</dbReference>
<comment type="catalytic activity">
    <reaction evidence="3">
        <text>a (3S)-3-hydroxyacyl-CoA + NAD(+) = a 3-oxoacyl-CoA + NADH + H(+)</text>
        <dbReference type="Rhea" id="RHEA:22432"/>
        <dbReference type="ChEBI" id="CHEBI:15378"/>
        <dbReference type="ChEBI" id="CHEBI:57318"/>
        <dbReference type="ChEBI" id="CHEBI:57540"/>
        <dbReference type="ChEBI" id="CHEBI:57945"/>
        <dbReference type="ChEBI" id="CHEBI:90726"/>
        <dbReference type="EC" id="1.1.1.35"/>
    </reaction>
</comment>
<evidence type="ECO:0000313" key="7">
    <source>
        <dbReference type="EMBL" id="BDG16430.1"/>
    </source>
</evidence>
<feature type="domain" description="3-hydroxyacyl-CoA dehydrogenase C-terminal" evidence="4">
    <location>
        <begin position="176"/>
        <end position="271"/>
    </location>
</feature>
<dbReference type="InterPro" id="IPR029045">
    <property type="entry name" value="ClpP/crotonase-like_dom_sf"/>
</dbReference>
<dbReference type="InterPro" id="IPR008927">
    <property type="entry name" value="6-PGluconate_DH-like_C_sf"/>
</dbReference>
<protein>
    <submittedName>
        <fullName evidence="7">3-hydroxyacyl-CoA dehydrogenase</fullName>
    </submittedName>
</protein>
<name>A0ABN6NJA9_THEBO</name>
<evidence type="ECO:0000256" key="3">
    <source>
        <dbReference type="ARBA" id="ARBA00049556"/>
    </source>
</evidence>
<reference evidence="7 8" key="1">
    <citation type="journal article" date="2022" name="Microbiol. Resour. Announc.">
        <title>Complete Genome Sequences of Thermus Strains Isolated from Senami Hot Spring in Japan.</title>
        <authorList>
            <person name="Miyazaki K."/>
        </authorList>
    </citation>
    <scope>NUCLEOTIDE SEQUENCE [LARGE SCALE GENOMIC DNA]</scope>
    <source>
        <strain evidence="7 8">SNM4-1</strain>
    </source>
</reference>
<dbReference type="Gene3D" id="3.40.50.720">
    <property type="entry name" value="NAD(P)-binding Rossmann-like Domain"/>
    <property type="match status" value="1"/>
</dbReference>
<evidence type="ECO:0000259" key="6">
    <source>
        <dbReference type="Pfam" id="PF16113"/>
    </source>
</evidence>
<dbReference type="InterPro" id="IPR045004">
    <property type="entry name" value="ECH_dom"/>
</dbReference>
<dbReference type="PANTHER" id="PTHR48075:SF7">
    <property type="entry name" value="3-HYDROXYACYL-COA DEHYDROGENASE-RELATED"/>
    <property type="match status" value="1"/>
</dbReference>
<proteinExistence type="predicted"/>
<dbReference type="SUPFAM" id="SSF48179">
    <property type="entry name" value="6-phosphogluconate dehydrogenase C-terminal domain-like"/>
    <property type="match status" value="2"/>
</dbReference>
<feature type="domain" description="3-hydroxyacyl-CoA dehydrogenase NAD binding" evidence="5">
    <location>
        <begin position="1"/>
        <end position="173"/>
    </location>
</feature>
<gene>
    <name evidence="7" type="ORF">TbrSNM41_11640</name>
</gene>
<dbReference type="SUPFAM" id="SSF51735">
    <property type="entry name" value="NAD(P)-binding Rossmann-fold domains"/>
    <property type="match status" value="1"/>
</dbReference>
<evidence type="ECO:0000313" key="8">
    <source>
        <dbReference type="Proteomes" id="UP000831120"/>
    </source>
</evidence>
<dbReference type="Pfam" id="PF02737">
    <property type="entry name" value="3HCDH_N"/>
    <property type="match status" value="1"/>
</dbReference>
<dbReference type="Pfam" id="PF00725">
    <property type="entry name" value="3HCDH"/>
    <property type="match status" value="1"/>
</dbReference>
<dbReference type="Gene3D" id="1.10.1040.50">
    <property type="match status" value="1"/>
</dbReference>
<keyword evidence="8" id="KW-1185">Reference proteome</keyword>
<evidence type="ECO:0000259" key="4">
    <source>
        <dbReference type="Pfam" id="PF00725"/>
    </source>
</evidence>
<sequence>MGSGIAALVISAGIPVVLLDIPGQDDRNGPAKQGLERALKSKFPAFMDKDLAAYIEVGNIEDDLDKLKDCDWVVEAIVEKVEPKQALYARLESVLHPEAIVSSNTSSIPMRVLLEGRSEGFKRRFLGTHFFNPPRYLHLLEIIPTPETDADVVAAIRRFGERVLGKGVVLAKDSPGFIANRLGVYGMVQAMRLMEKHGLTIDEVDALTGSLLGRPNSATFRTADLTGLDVLKLVAEELAEATGEDFRLPGWFYQLVERGLLGDKTGAGFYKKVEGERYTLDYTTLEYRPRQKLELPELGALKDKPLEERLRGAQQLPGKYGAFLKELFALTAHYTVSKAPEIAYDLVGVDQALEWGFGWEEGPFKNMDALGLDYVRQVFRELGLEEPDWIRGHGRFYLNGTFLGFDGAYHPLPSRPDIIQLKPLKREGRVLHSTSEASILDLGDGVLLLEFHSKMNAIGEGILRTLEKALRTVETGDYLGLVIGNEDPRAFSAGANLALILSLAQEGDWAELKRATYFFQQATKAIRYAPFPVVVAPFGLTLGGGAEFMLHADHVQAHAELYTGLVEAGVGLLPAGGGTKEMLLRFTKELSGFAQADLFEGVRRAFELIATAKVATSALEAKKFGFLRDRDGITMNRDFLIADAKRKVLELAVDYRPPLPSKITVLGDEALGNLKYAVWQFREAGEITDHEVKIGQEIAWVLSGGGGPRREVTEDFLLELEREAFVRLLGTRKTQERIAYTLKTGKPLRN</sequence>
<keyword evidence="1" id="KW-0560">Oxidoreductase</keyword>
<organism evidence="7 8">
    <name type="scientific">Thermus brockianus</name>
    <dbReference type="NCBI Taxonomy" id="56956"/>
    <lineage>
        <taxon>Bacteria</taxon>
        <taxon>Thermotogati</taxon>
        <taxon>Deinococcota</taxon>
        <taxon>Deinococci</taxon>
        <taxon>Thermales</taxon>
        <taxon>Thermaceae</taxon>
        <taxon>Thermus</taxon>
    </lineage>
</organism>
<dbReference type="Pfam" id="PF16113">
    <property type="entry name" value="ECH_2"/>
    <property type="match status" value="1"/>
</dbReference>
<evidence type="ECO:0000256" key="2">
    <source>
        <dbReference type="ARBA" id="ARBA00023027"/>
    </source>
</evidence>
<dbReference type="EMBL" id="AP025593">
    <property type="protein sequence ID" value="BDG16430.1"/>
    <property type="molecule type" value="Genomic_DNA"/>
</dbReference>
<dbReference type="SUPFAM" id="SSF52096">
    <property type="entry name" value="ClpP/crotonase"/>
    <property type="match status" value="1"/>
</dbReference>
<feature type="domain" description="Enoyl-CoA hydratase/isomerase" evidence="6">
    <location>
        <begin position="446"/>
        <end position="590"/>
    </location>
</feature>
<dbReference type="CDD" id="cd06558">
    <property type="entry name" value="crotonase-like"/>
    <property type="match status" value="1"/>
</dbReference>
<dbReference type="InterPro" id="IPR036291">
    <property type="entry name" value="NAD(P)-bd_dom_sf"/>
</dbReference>
<accession>A0ABN6NJA9</accession>
<dbReference type="PANTHER" id="PTHR48075">
    <property type="entry name" value="3-HYDROXYACYL-COA DEHYDROGENASE FAMILY PROTEIN"/>
    <property type="match status" value="1"/>
</dbReference>
<evidence type="ECO:0000259" key="5">
    <source>
        <dbReference type="Pfam" id="PF02737"/>
    </source>
</evidence>